<dbReference type="EC" id="1.14.19.22" evidence="6"/>
<reference evidence="6" key="3">
    <citation type="submission" date="2020-06" db="EMBL/GenBank/DDBJ databases">
        <title>Helianthus annuus Genome sequencing and assembly Release 2.</title>
        <authorList>
            <person name="Gouzy J."/>
            <person name="Langlade N."/>
            <person name="Munos S."/>
        </authorList>
    </citation>
    <scope>NUCLEOTIDE SEQUENCE</scope>
    <source>
        <tissue evidence="6">Leaves</tissue>
    </source>
</reference>
<evidence type="ECO:0000313" key="7">
    <source>
        <dbReference type="EMBL" id="OTG24209.1"/>
    </source>
</evidence>
<keyword evidence="4" id="KW-0812">Transmembrane</keyword>
<proteinExistence type="inferred from homology"/>
<name>A0A251UMD5_HELAN</name>
<evidence type="ECO:0000256" key="3">
    <source>
        <dbReference type="ARBA" id="ARBA00023002"/>
    </source>
</evidence>
<comment type="subcellular location">
    <subcellularLocation>
        <location evidence="1">Membrane</location>
    </subcellularLocation>
</comment>
<dbReference type="GO" id="GO:0050184">
    <property type="term" value="F:acyl-lipid omega-6 desaturase (cytochrome b5) activity"/>
    <property type="evidence" value="ECO:0007669"/>
    <property type="project" value="UniProtKB-EC"/>
</dbReference>
<feature type="transmembrane region" description="Helical" evidence="4">
    <location>
        <begin position="171"/>
        <end position="192"/>
    </location>
</feature>
<evidence type="ECO:0000313" key="6">
    <source>
        <dbReference type="EMBL" id="KAF5804465.1"/>
    </source>
</evidence>
<feature type="transmembrane region" description="Helical" evidence="4">
    <location>
        <begin position="42"/>
        <end position="64"/>
    </location>
</feature>
<dbReference type="AlphaFoldDB" id="A0A251UMD5"/>
<keyword evidence="4" id="KW-0472">Membrane</keyword>
<dbReference type="EMBL" id="CM007894">
    <property type="protein sequence ID" value="OTG24209.1"/>
    <property type="molecule type" value="Genomic_DNA"/>
</dbReference>
<dbReference type="InterPro" id="IPR005804">
    <property type="entry name" value="FA_desaturase_dom"/>
</dbReference>
<dbReference type="GO" id="GO:0016491">
    <property type="term" value="F:oxidoreductase activity"/>
    <property type="evidence" value="ECO:0000318"/>
    <property type="project" value="GO_Central"/>
</dbReference>
<feature type="transmembrane region" description="Helical" evidence="4">
    <location>
        <begin position="212"/>
        <end position="229"/>
    </location>
</feature>
<dbReference type="Pfam" id="PF00487">
    <property type="entry name" value="FA_desaturase"/>
    <property type="match status" value="1"/>
</dbReference>
<dbReference type="InParanoid" id="A0A251UMD5"/>
<sequence>MDSSGQNEFVKRAPSGTPPFTLGDVKKAIPPHCFNRSLIRSFYYLFVDLLIISLIFYFAATYIIPLKAPLSYVAWPVYWMVQGSFVLGFWLLGHESGHQGFSDYRWVNDTVGYLIHTALLCPYFSWKYTHGRHHIHANSIECETSYVPRIKSKLSYTDQILNTPPGRLIRLVILSTIGWTLYICFNVAGHKYDTFANHFDPKSPLYKESERVYILLSDLGLVVTSYVLYKVAMAQGFTWLVLLYFCPLMVAYGYLAVITWLNHTHKALPHYDSTEWDWLRGTLATMDRDFGILNYIFHHLSDAHVVHHLFTTMPHYHVTEATKYIKPVLGEYYQFDDAPMIKAMWREATQCFYVETDEGENNKGVYWFNNKM</sequence>
<reference evidence="7" key="2">
    <citation type="submission" date="2017-02" db="EMBL/GenBank/DDBJ databases">
        <title>Sunflower complete genome.</title>
        <authorList>
            <person name="Langlade N."/>
            <person name="Munos S."/>
        </authorList>
    </citation>
    <scope>NUCLEOTIDE SEQUENCE [LARGE SCALE GENOMIC DNA]</scope>
    <source>
        <tissue evidence="7">Leaves</tissue>
    </source>
</reference>
<dbReference type="EMBL" id="MNCJ02000320">
    <property type="protein sequence ID" value="KAF5804465.1"/>
    <property type="molecule type" value="Genomic_DNA"/>
</dbReference>
<organism evidence="7 8">
    <name type="scientific">Helianthus annuus</name>
    <name type="common">Common sunflower</name>
    <dbReference type="NCBI Taxonomy" id="4232"/>
    <lineage>
        <taxon>Eukaryota</taxon>
        <taxon>Viridiplantae</taxon>
        <taxon>Streptophyta</taxon>
        <taxon>Embryophyta</taxon>
        <taxon>Tracheophyta</taxon>
        <taxon>Spermatophyta</taxon>
        <taxon>Magnoliopsida</taxon>
        <taxon>eudicotyledons</taxon>
        <taxon>Gunneridae</taxon>
        <taxon>Pentapetalae</taxon>
        <taxon>asterids</taxon>
        <taxon>campanulids</taxon>
        <taxon>Asterales</taxon>
        <taxon>Asteraceae</taxon>
        <taxon>Asteroideae</taxon>
        <taxon>Heliantheae alliance</taxon>
        <taxon>Heliantheae</taxon>
        <taxon>Helianthus</taxon>
    </lineage>
</organism>
<dbReference type="GO" id="GO:0016020">
    <property type="term" value="C:membrane"/>
    <property type="evidence" value="ECO:0007669"/>
    <property type="project" value="UniProtKB-SubCell"/>
</dbReference>
<evidence type="ECO:0000313" key="8">
    <source>
        <dbReference type="Proteomes" id="UP000215914"/>
    </source>
</evidence>
<dbReference type="Gramene" id="mRNA:HanXRQr2_Chr05g0197301">
    <property type="protein sequence ID" value="CDS:HanXRQr2_Chr05g0197301.1"/>
    <property type="gene ID" value="HanXRQr2_Chr05g0197301"/>
</dbReference>
<keyword evidence="4" id="KW-1133">Transmembrane helix</keyword>
<dbReference type="CDD" id="cd03507">
    <property type="entry name" value="Delta12-FADS-like"/>
    <property type="match status" value="1"/>
</dbReference>
<accession>A0A251UMD5</accession>
<evidence type="ECO:0000256" key="2">
    <source>
        <dbReference type="ARBA" id="ARBA00009295"/>
    </source>
</evidence>
<keyword evidence="8" id="KW-1185">Reference proteome</keyword>
<evidence type="ECO:0000256" key="1">
    <source>
        <dbReference type="ARBA" id="ARBA00004370"/>
    </source>
</evidence>
<evidence type="ECO:0000259" key="5">
    <source>
        <dbReference type="Pfam" id="PF00487"/>
    </source>
</evidence>
<comment type="similarity">
    <text evidence="2">Belongs to the fatty acid desaturase type 1 family.</text>
</comment>
<keyword evidence="3 6" id="KW-0560">Oxidoreductase</keyword>
<dbReference type="GO" id="GO:0006629">
    <property type="term" value="P:lipid metabolic process"/>
    <property type="evidence" value="ECO:0007669"/>
    <property type="project" value="InterPro"/>
</dbReference>
<gene>
    <name evidence="7" type="ORF">HannXRQ_Chr05g0134141</name>
    <name evidence="6" type="ORF">HanXRQr2_Chr05g0197301</name>
</gene>
<feature type="transmembrane region" description="Helical" evidence="4">
    <location>
        <begin position="70"/>
        <end position="92"/>
    </location>
</feature>
<dbReference type="InterPro" id="IPR012171">
    <property type="entry name" value="Fatty_acid_desaturase"/>
</dbReference>
<reference evidence="6 8" key="1">
    <citation type="journal article" date="2017" name="Nature">
        <title>The sunflower genome provides insights into oil metabolism, flowering and Asterid evolution.</title>
        <authorList>
            <person name="Badouin H."/>
            <person name="Gouzy J."/>
            <person name="Grassa C.J."/>
            <person name="Murat F."/>
            <person name="Staton S.E."/>
            <person name="Cottret L."/>
            <person name="Lelandais-Briere C."/>
            <person name="Owens G.L."/>
            <person name="Carrere S."/>
            <person name="Mayjonade B."/>
            <person name="Legrand L."/>
            <person name="Gill N."/>
            <person name="Kane N.C."/>
            <person name="Bowers J.E."/>
            <person name="Hubner S."/>
            <person name="Bellec A."/>
            <person name="Berard A."/>
            <person name="Berges H."/>
            <person name="Blanchet N."/>
            <person name="Boniface M.C."/>
            <person name="Brunel D."/>
            <person name="Catrice O."/>
            <person name="Chaidir N."/>
            <person name="Claudel C."/>
            <person name="Donnadieu C."/>
            <person name="Faraut T."/>
            <person name="Fievet G."/>
            <person name="Helmstetter N."/>
            <person name="King M."/>
            <person name="Knapp S.J."/>
            <person name="Lai Z."/>
            <person name="Le Paslier M.C."/>
            <person name="Lippi Y."/>
            <person name="Lorenzon L."/>
            <person name="Mandel J.R."/>
            <person name="Marage G."/>
            <person name="Marchand G."/>
            <person name="Marquand E."/>
            <person name="Bret-Mestries E."/>
            <person name="Morien E."/>
            <person name="Nambeesan S."/>
            <person name="Nguyen T."/>
            <person name="Pegot-Espagnet P."/>
            <person name="Pouilly N."/>
            <person name="Raftis F."/>
            <person name="Sallet E."/>
            <person name="Schiex T."/>
            <person name="Thomas J."/>
            <person name="Vandecasteele C."/>
            <person name="Vares D."/>
            <person name="Vear F."/>
            <person name="Vautrin S."/>
            <person name="Crespi M."/>
            <person name="Mangin B."/>
            <person name="Burke J.M."/>
            <person name="Salse J."/>
            <person name="Munos S."/>
            <person name="Vincourt P."/>
            <person name="Rieseberg L.H."/>
            <person name="Langlade N.B."/>
        </authorList>
    </citation>
    <scope>NUCLEOTIDE SEQUENCE [LARGE SCALE GENOMIC DNA]</scope>
    <source>
        <strain evidence="8">cv. SF193</strain>
        <tissue evidence="6">Leaves</tissue>
    </source>
</reference>
<evidence type="ECO:0000256" key="4">
    <source>
        <dbReference type="SAM" id="Phobius"/>
    </source>
</evidence>
<dbReference type="STRING" id="4232.A0A251UMD5"/>
<protein>
    <submittedName>
        <fullName evidence="6">Acyl-lipid omega-6 desaturase (Cytochrome b5)</fullName>
        <ecNumber evidence="6">1.14.19.22</ecNumber>
    </submittedName>
    <submittedName>
        <fullName evidence="7">Putative fatty acid desaturase domain-containing protein</fullName>
    </submittedName>
</protein>
<feature type="transmembrane region" description="Helical" evidence="4">
    <location>
        <begin position="241"/>
        <end position="261"/>
    </location>
</feature>
<feature type="domain" description="Fatty acid desaturase" evidence="5">
    <location>
        <begin position="74"/>
        <end position="334"/>
    </location>
</feature>
<dbReference type="Proteomes" id="UP000215914">
    <property type="component" value="Chromosome 5"/>
</dbReference>
<dbReference type="OrthoDB" id="1461976at2759"/>
<dbReference type="PANTHER" id="PTHR32100">
    <property type="entry name" value="OMEGA-6 FATTY ACID DESATURASE, CHLOROPLASTIC"/>
    <property type="match status" value="1"/>
</dbReference>